<accession>A0A6A4QGI9</accession>
<name>A0A6A4QGI9_LUPAL</name>
<protein>
    <recommendedName>
        <fullName evidence="6">S-protein homolog</fullName>
    </recommendedName>
</protein>
<evidence type="ECO:0000313" key="8">
    <source>
        <dbReference type="Proteomes" id="UP000447434"/>
    </source>
</evidence>
<dbReference type="AlphaFoldDB" id="A0A6A4QGI9"/>
<keyword evidence="5" id="KW-0732">Signal</keyword>
<dbReference type="GO" id="GO:0005576">
    <property type="term" value="C:extracellular region"/>
    <property type="evidence" value="ECO:0007669"/>
    <property type="project" value="UniProtKB-SubCell"/>
</dbReference>
<comment type="similarity">
    <text evidence="2 6">Belongs to the plant self-incompatibility (S1) protein family.</text>
</comment>
<evidence type="ECO:0000256" key="1">
    <source>
        <dbReference type="ARBA" id="ARBA00004613"/>
    </source>
</evidence>
<dbReference type="InterPro" id="IPR010264">
    <property type="entry name" value="Self-incomp_S1"/>
</dbReference>
<evidence type="ECO:0000256" key="4">
    <source>
        <dbReference type="ARBA" id="ARBA00022525"/>
    </source>
</evidence>
<reference evidence="8" key="1">
    <citation type="journal article" date="2020" name="Nat. Commun.">
        <title>Genome sequence of the cluster root forming white lupin.</title>
        <authorList>
            <person name="Hufnagel B."/>
            <person name="Marques A."/>
            <person name="Soriano A."/>
            <person name="Marques L."/>
            <person name="Divol F."/>
            <person name="Doumas P."/>
            <person name="Sallet E."/>
            <person name="Mancinotti D."/>
            <person name="Carrere S."/>
            <person name="Marande W."/>
            <person name="Arribat S."/>
            <person name="Keller J."/>
            <person name="Huneau C."/>
            <person name="Blein T."/>
            <person name="Aime D."/>
            <person name="Laguerre M."/>
            <person name="Taylor J."/>
            <person name="Schubert V."/>
            <person name="Nelson M."/>
            <person name="Geu-Flores F."/>
            <person name="Crespi M."/>
            <person name="Gallardo-Guerrero K."/>
            <person name="Delaux P.-M."/>
            <person name="Salse J."/>
            <person name="Berges H."/>
            <person name="Guyot R."/>
            <person name="Gouzy J."/>
            <person name="Peret B."/>
        </authorList>
    </citation>
    <scope>NUCLEOTIDE SEQUENCE [LARGE SCALE GENOMIC DNA]</scope>
    <source>
        <strain evidence="8">cv. Amiga</strain>
    </source>
</reference>
<dbReference type="GO" id="GO:0060320">
    <property type="term" value="P:rejection of self pollen"/>
    <property type="evidence" value="ECO:0007669"/>
    <property type="project" value="UniProtKB-KW"/>
</dbReference>
<sequence length="126" mass="14831">MMAILVNKIMLSSFMLAIIFVILMVGVESLFEVYEPKVLMTNQISTPLTLHCKDKHHDDHLNTLQPGESHRFKFIPNPFRKSFLWFCSFNRTGALHYFDIYIQKRDYCTNDLCTWDIYTNGLCKTD</sequence>
<dbReference type="EMBL" id="WOCE01000006">
    <property type="protein sequence ID" value="KAE9612687.1"/>
    <property type="molecule type" value="Genomic_DNA"/>
</dbReference>
<evidence type="ECO:0000256" key="2">
    <source>
        <dbReference type="ARBA" id="ARBA00005581"/>
    </source>
</evidence>
<keyword evidence="3 6" id="KW-0713">Self-incompatibility</keyword>
<keyword evidence="8" id="KW-1185">Reference proteome</keyword>
<keyword evidence="4 6" id="KW-0964">Secreted</keyword>
<comment type="caution">
    <text evidence="7">The sequence shown here is derived from an EMBL/GenBank/DDBJ whole genome shotgun (WGS) entry which is preliminary data.</text>
</comment>
<proteinExistence type="inferred from homology"/>
<dbReference type="Pfam" id="PF05938">
    <property type="entry name" value="Self-incomp_S1"/>
    <property type="match status" value="1"/>
</dbReference>
<comment type="subcellular location">
    <subcellularLocation>
        <location evidence="1 6">Secreted</location>
    </subcellularLocation>
</comment>
<evidence type="ECO:0000256" key="6">
    <source>
        <dbReference type="RuleBase" id="RU367044"/>
    </source>
</evidence>
<dbReference type="OrthoDB" id="1435576at2759"/>
<dbReference type="PANTHER" id="PTHR31232:SF43">
    <property type="entry name" value="S-PROTEIN HOMOLOG 29-RELATED"/>
    <property type="match status" value="1"/>
</dbReference>
<evidence type="ECO:0000256" key="3">
    <source>
        <dbReference type="ARBA" id="ARBA00022471"/>
    </source>
</evidence>
<evidence type="ECO:0000256" key="5">
    <source>
        <dbReference type="ARBA" id="ARBA00022729"/>
    </source>
</evidence>
<dbReference type="Proteomes" id="UP000447434">
    <property type="component" value="Chromosome 6"/>
</dbReference>
<dbReference type="PANTHER" id="PTHR31232">
    <property type="match status" value="1"/>
</dbReference>
<evidence type="ECO:0000313" key="7">
    <source>
        <dbReference type="EMBL" id="KAE9612687.1"/>
    </source>
</evidence>
<gene>
    <name evidence="7" type="ORF">Lalb_Chr06g0175721</name>
</gene>
<organism evidence="7 8">
    <name type="scientific">Lupinus albus</name>
    <name type="common">White lupine</name>
    <name type="synonym">Lupinus termis</name>
    <dbReference type="NCBI Taxonomy" id="3870"/>
    <lineage>
        <taxon>Eukaryota</taxon>
        <taxon>Viridiplantae</taxon>
        <taxon>Streptophyta</taxon>
        <taxon>Embryophyta</taxon>
        <taxon>Tracheophyta</taxon>
        <taxon>Spermatophyta</taxon>
        <taxon>Magnoliopsida</taxon>
        <taxon>eudicotyledons</taxon>
        <taxon>Gunneridae</taxon>
        <taxon>Pentapetalae</taxon>
        <taxon>rosids</taxon>
        <taxon>fabids</taxon>
        <taxon>Fabales</taxon>
        <taxon>Fabaceae</taxon>
        <taxon>Papilionoideae</taxon>
        <taxon>50 kb inversion clade</taxon>
        <taxon>genistoids sensu lato</taxon>
        <taxon>core genistoids</taxon>
        <taxon>Genisteae</taxon>
        <taxon>Lupinus</taxon>
    </lineage>
</organism>